<keyword evidence="2" id="KW-0812">Transmembrane</keyword>
<organism evidence="4 5">
    <name type="scientific">Vagococcus fluvialis</name>
    <dbReference type="NCBI Taxonomy" id="2738"/>
    <lineage>
        <taxon>Bacteria</taxon>
        <taxon>Bacillati</taxon>
        <taxon>Bacillota</taxon>
        <taxon>Bacilli</taxon>
        <taxon>Lactobacillales</taxon>
        <taxon>Enterococcaceae</taxon>
        <taxon>Vagococcus</taxon>
    </lineage>
</organism>
<feature type="transmembrane region" description="Helical" evidence="2">
    <location>
        <begin position="34"/>
        <end position="52"/>
    </location>
</feature>
<feature type="transmembrane region" description="Helical" evidence="2">
    <location>
        <begin position="59"/>
        <end position="74"/>
    </location>
</feature>
<dbReference type="PANTHER" id="PTHR42736:SF1">
    <property type="entry name" value="PROTEIN-GLUTAMINE GAMMA-GLUTAMYLTRANSFERASE"/>
    <property type="match status" value="1"/>
</dbReference>
<dbReference type="GeneID" id="63146908"/>
<keyword evidence="2" id="KW-1133">Transmembrane helix</keyword>
<feature type="domain" description="Transglutaminase-like" evidence="3">
    <location>
        <begin position="453"/>
        <end position="527"/>
    </location>
</feature>
<dbReference type="AlphaFoldDB" id="A0A369AWE4"/>
<dbReference type="InterPro" id="IPR038765">
    <property type="entry name" value="Papain-like_cys_pep_sf"/>
</dbReference>
<feature type="transmembrane region" description="Helical" evidence="2">
    <location>
        <begin position="588"/>
        <end position="611"/>
    </location>
</feature>
<evidence type="ECO:0000313" key="5">
    <source>
        <dbReference type="Proteomes" id="UP000288197"/>
    </source>
</evidence>
<feature type="transmembrane region" description="Helical" evidence="2">
    <location>
        <begin position="177"/>
        <end position="197"/>
    </location>
</feature>
<feature type="compositionally biased region" description="Basic and acidic residues" evidence="1">
    <location>
        <begin position="559"/>
        <end position="571"/>
    </location>
</feature>
<reference evidence="4 5" key="1">
    <citation type="submission" date="2017-05" db="EMBL/GenBank/DDBJ databases">
        <title>Vagococcus spp. assemblies.</title>
        <authorList>
            <person name="Gulvik C.A."/>
        </authorList>
    </citation>
    <scope>NUCLEOTIDE SEQUENCE [LARGE SCALE GENOMIC DNA]</scope>
    <source>
        <strain evidence="4 5">NCFB 2497</strain>
    </source>
</reference>
<dbReference type="InterPro" id="IPR052901">
    <property type="entry name" value="Bact_TGase-like"/>
</dbReference>
<gene>
    <name evidence="4" type="ORF">CBF32_09310</name>
</gene>
<evidence type="ECO:0000256" key="2">
    <source>
        <dbReference type="SAM" id="Phobius"/>
    </source>
</evidence>
<comment type="caution">
    <text evidence="4">The sequence shown here is derived from an EMBL/GenBank/DDBJ whole genome shotgun (WGS) entry which is preliminary data.</text>
</comment>
<dbReference type="OrthoDB" id="9804872at2"/>
<dbReference type="PANTHER" id="PTHR42736">
    <property type="entry name" value="PROTEIN-GLUTAMINE GAMMA-GLUTAMYLTRANSFERASE"/>
    <property type="match status" value="1"/>
</dbReference>
<dbReference type="EMBL" id="NGJX01000009">
    <property type="protein sequence ID" value="RSU01051.1"/>
    <property type="molecule type" value="Genomic_DNA"/>
</dbReference>
<dbReference type="Pfam" id="PF01841">
    <property type="entry name" value="Transglut_core"/>
    <property type="match status" value="1"/>
</dbReference>
<feature type="transmembrane region" description="Helical" evidence="2">
    <location>
        <begin position="104"/>
        <end position="123"/>
    </location>
</feature>
<keyword evidence="2" id="KW-0472">Membrane</keyword>
<accession>A0A369AWE4</accession>
<protein>
    <recommendedName>
        <fullName evidence="3">Transglutaminase-like domain-containing protein</fullName>
    </recommendedName>
</protein>
<feature type="compositionally biased region" description="Low complexity" evidence="1">
    <location>
        <begin position="540"/>
        <end position="558"/>
    </location>
</feature>
<evidence type="ECO:0000256" key="1">
    <source>
        <dbReference type="SAM" id="MobiDB-lite"/>
    </source>
</evidence>
<feature type="transmembrane region" description="Helical" evidence="2">
    <location>
        <begin position="153"/>
        <end position="170"/>
    </location>
</feature>
<dbReference type="SMART" id="SM00460">
    <property type="entry name" value="TGc"/>
    <property type="match status" value="1"/>
</dbReference>
<evidence type="ECO:0000313" key="4">
    <source>
        <dbReference type="EMBL" id="RSU01051.1"/>
    </source>
</evidence>
<keyword evidence="5" id="KW-1185">Reference proteome</keyword>
<evidence type="ECO:0000259" key="3">
    <source>
        <dbReference type="SMART" id="SM00460"/>
    </source>
</evidence>
<proteinExistence type="predicted"/>
<dbReference type="Proteomes" id="UP000288197">
    <property type="component" value="Unassembled WGS sequence"/>
</dbReference>
<feature type="transmembrane region" description="Helical" evidence="2">
    <location>
        <begin position="130"/>
        <end position="147"/>
    </location>
</feature>
<sequence length="705" mass="81671">MRQKRPEQLAFLLLSVSLFSLVFPIILEVFNIPHNKWLIVTISVLSIIALFIKKYWIKIPSYLLVIMCSFYLTYNRDGYPSFWVISKIFYSEFSRFMTGKLTDIPLFLPHIFILLFLLVLVELQFKARKTTFVGLVLVSYLLLLDVFNDIDIVKPLVFVIPLILLIKVVVNQGIPNPLSLIAPLIFILTLSLIIWGLPTEKIESYLLGKTVTYRTKMTKLGVYATIDQRKYGGISRSGFGEDDAELGGAIADDRRVQFEVKQKNPHYWRIDSKEIYTGKGWESTDLAKEAPSYFEEEIPIENGLVNSLEDELIEISFINPVNYVPTTYGEMKITSKVNRKRFEQNRVTNRVNLADSNLKNKFEINLFPSNYSEEELKQVALRTPISEVDYLQLPENYSKKVTDLAREITQGSSNLFEQVKKIESYLKNSSELTYSKTDTSYPGTNQDYVEHFLFESQVGYCDNFSTAMIVMLRGLDIPARWVKGFNTGVVTGKSEEMDVYSIRNEDAHSWVEVYFEGFGWIPFEPTPTFNQPKIEKNESNTESSTEQMPNTKESVTKTSETKKEAEEKEQPIGKQVSQVKKKIDWDKYVPIILAILLTLLVVAGLMAYRYLLYIQGLFLLRDEKKGFMKLYPKILEKMEMKISRDENMPLAEFATLFEMQFSDYKPHFSELTELYENELYGNIQEFEEKDKEKVLNLILLIIKKN</sequence>
<dbReference type="Gene3D" id="3.10.620.30">
    <property type="match status" value="1"/>
</dbReference>
<dbReference type="SUPFAM" id="SSF54001">
    <property type="entry name" value="Cysteine proteinases"/>
    <property type="match status" value="1"/>
</dbReference>
<feature type="region of interest" description="Disordered" evidence="1">
    <location>
        <begin position="529"/>
        <end position="573"/>
    </location>
</feature>
<dbReference type="InterPro" id="IPR002931">
    <property type="entry name" value="Transglutaminase-like"/>
</dbReference>
<name>A0A369AWE4_9ENTE</name>
<dbReference type="RefSeq" id="WP_114290031.1">
    <property type="nucleotide sequence ID" value="NZ_JAYEWH010000015.1"/>
</dbReference>